<dbReference type="EMBL" id="CP163439">
    <property type="protein sequence ID" value="XDQ37588.1"/>
    <property type="molecule type" value="Genomic_DNA"/>
</dbReference>
<accession>A0AB39Q2X0</accession>
<sequence>MRRAACRAHSWAIGCAKNKVAALAEVGDAAAAAALGRETSDRSARVLGDAHILTISLRAGPALDLSVLGADHPHSRNILERHRPYRDFEPEPQPS</sequence>
<evidence type="ECO:0000256" key="1">
    <source>
        <dbReference type="SAM" id="MobiDB-lite"/>
    </source>
</evidence>
<dbReference type="AlphaFoldDB" id="A0AB39Q2X0"/>
<feature type="region of interest" description="Disordered" evidence="1">
    <location>
        <begin position="76"/>
        <end position="95"/>
    </location>
</feature>
<feature type="compositionally biased region" description="Basic and acidic residues" evidence="1">
    <location>
        <begin position="76"/>
        <end position="89"/>
    </location>
</feature>
<protein>
    <submittedName>
        <fullName evidence="2">Uncharacterized protein</fullName>
    </submittedName>
</protein>
<gene>
    <name evidence="2" type="ORF">AB5J49_31940</name>
</gene>
<reference evidence="2" key="1">
    <citation type="submission" date="2024-07" db="EMBL/GenBank/DDBJ databases">
        <authorList>
            <person name="Yu S.T."/>
        </authorList>
    </citation>
    <scope>NUCLEOTIDE SEQUENCE</scope>
    <source>
        <strain evidence="2">R28</strain>
    </source>
</reference>
<proteinExistence type="predicted"/>
<name>A0AB39Q2X0_9ACTN</name>
<evidence type="ECO:0000313" key="2">
    <source>
        <dbReference type="EMBL" id="XDQ37588.1"/>
    </source>
</evidence>
<dbReference type="RefSeq" id="WP_369172328.1">
    <property type="nucleotide sequence ID" value="NZ_CP163439.1"/>
</dbReference>
<organism evidence="2">
    <name type="scientific">Streptomyces sp. R28</name>
    <dbReference type="NCBI Taxonomy" id="3238628"/>
    <lineage>
        <taxon>Bacteria</taxon>
        <taxon>Bacillati</taxon>
        <taxon>Actinomycetota</taxon>
        <taxon>Actinomycetes</taxon>
        <taxon>Kitasatosporales</taxon>
        <taxon>Streptomycetaceae</taxon>
        <taxon>Streptomyces</taxon>
    </lineage>
</organism>